<evidence type="ECO:0000256" key="7">
    <source>
        <dbReference type="ARBA" id="ARBA00022989"/>
    </source>
</evidence>
<protein>
    <recommendedName>
        <fullName evidence="14">Protein xylosyltransferase</fullName>
    </recommendedName>
</protein>
<evidence type="ECO:0000256" key="1">
    <source>
        <dbReference type="ARBA" id="ARBA00004606"/>
    </source>
</evidence>
<evidence type="ECO:0000313" key="11">
    <source>
        <dbReference type="EMBL" id="CBY23896.1"/>
    </source>
</evidence>
<keyword evidence="13" id="KW-1185">Reference proteome</keyword>
<evidence type="ECO:0000256" key="8">
    <source>
        <dbReference type="ARBA" id="ARBA00023136"/>
    </source>
</evidence>
<keyword evidence="3" id="KW-0328">Glycosyltransferase</keyword>
<evidence type="ECO:0000256" key="3">
    <source>
        <dbReference type="ARBA" id="ARBA00022676"/>
    </source>
</evidence>
<evidence type="ECO:0000256" key="6">
    <source>
        <dbReference type="ARBA" id="ARBA00022968"/>
    </source>
</evidence>
<accession>E4X4A7</accession>
<evidence type="ECO:0000313" key="12">
    <source>
        <dbReference type="EMBL" id="CBY38181.1"/>
    </source>
</evidence>
<dbReference type="AlphaFoldDB" id="E4X4A7"/>
<dbReference type="GO" id="GO:0016020">
    <property type="term" value="C:membrane"/>
    <property type="evidence" value="ECO:0007669"/>
    <property type="project" value="UniProtKB-SubCell"/>
</dbReference>
<evidence type="ECO:0000256" key="4">
    <source>
        <dbReference type="ARBA" id="ARBA00022679"/>
    </source>
</evidence>
<organism evidence="11">
    <name type="scientific">Oikopleura dioica</name>
    <name type="common">Tunicate</name>
    <dbReference type="NCBI Taxonomy" id="34765"/>
    <lineage>
        <taxon>Eukaryota</taxon>
        <taxon>Metazoa</taxon>
        <taxon>Chordata</taxon>
        <taxon>Tunicata</taxon>
        <taxon>Appendicularia</taxon>
        <taxon>Copelata</taxon>
        <taxon>Oikopleuridae</taxon>
        <taxon>Oikopleura</taxon>
    </lineage>
</organism>
<gene>
    <name evidence="11" type="ORF">GSOID_T00001227001</name>
    <name evidence="12" type="ORF">GSOID_T00031691001</name>
</gene>
<dbReference type="GO" id="GO:0008375">
    <property type="term" value="F:acetylglucosaminyltransferase activity"/>
    <property type="evidence" value="ECO:0007669"/>
    <property type="project" value="TreeGrafter"/>
</dbReference>
<name>E4X4A7_OIKDI</name>
<comment type="pathway">
    <text evidence="2">Protein modification; protein glycosylation.</text>
</comment>
<comment type="subcellular location">
    <subcellularLocation>
        <location evidence="1">Membrane</location>
        <topology evidence="1">Single-pass type II membrane protein</topology>
    </subcellularLocation>
</comment>
<evidence type="ECO:0000313" key="13">
    <source>
        <dbReference type="Proteomes" id="UP000001307"/>
    </source>
</evidence>
<dbReference type="PANTHER" id="PTHR19297">
    <property type="entry name" value="GLYCOSYLTRANSFERASE 14 FAMILY MEMBER"/>
    <property type="match status" value="1"/>
</dbReference>
<dbReference type="InterPro" id="IPR003406">
    <property type="entry name" value="Glyco_trans_14"/>
</dbReference>
<reference evidence="11" key="1">
    <citation type="journal article" date="2010" name="Science">
        <title>Plasticity of animal genome architecture unmasked by rapid evolution of a pelagic tunicate.</title>
        <authorList>
            <person name="Denoeud F."/>
            <person name="Henriet S."/>
            <person name="Mungpakdee S."/>
            <person name="Aury J.M."/>
            <person name="Da Silva C."/>
            <person name="Brinkmann H."/>
            <person name="Mikhaleva J."/>
            <person name="Olsen L.C."/>
            <person name="Jubin C."/>
            <person name="Canestro C."/>
            <person name="Bouquet J.M."/>
            <person name="Danks G."/>
            <person name="Poulain J."/>
            <person name="Campsteijn C."/>
            <person name="Adamski M."/>
            <person name="Cross I."/>
            <person name="Yadetie F."/>
            <person name="Muffato M."/>
            <person name="Louis A."/>
            <person name="Butcher S."/>
            <person name="Tsagkogeorga G."/>
            <person name="Konrad A."/>
            <person name="Singh S."/>
            <person name="Jensen M.F."/>
            <person name="Cong E.H."/>
            <person name="Eikeseth-Otteraa H."/>
            <person name="Noel B."/>
            <person name="Anthouard V."/>
            <person name="Porcel B.M."/>
            <person name="Kachouri-Lafond R."/>
            <person name="Nishino A."/>
            <person name="Ugolini M."/>
            <person name="Chourrout P."/>
            <person name="Nishida H."/>
            <person name="Aasland R."/>
            <person name="Huzurbazar S."/>
            <person name="Westhof E."/>
            <person name="Delsuc F."/>
            <person name="Lehrach H."/>
            <person name="Reinhardt R."/>
            <person name="Weissenbach J."/>
            <person name="Roy S.W."/>
            <person name="Artiguenave F."/>
            <person name="Postlethwait J.H."/>
            <person name="Manak J.R."/>
            <person name="Thompson E.M."/>
            <person name="Jaillon O."/>
            <person name="Du Pasquier L."/>
            <person name="Boudinot P."/>
            <person name="Liberles D.A."/>
            <person name="Volff J.N."/>
            <person name="Philippe H."/>
            <person name="Lenhard B."/>
            <person name="Roest Crollius H."/>
            <person name="Wincker P."/>
            <person name="Chourrout D."/>
        </authorList>
    </citation>
    <scope>NUCLEOTIDE SEQUENCE [LARGE SCALE GENOMIC DNA]</scope>
</reference>
<dbReference type="Pfam" id="PF02485">
    <property type="entry name" value="Branch"/>
    <property type="match status" value="1"/>
</dbReference>
<keyword evidence="7" id="KW-1133">Transmembrane helix</keyword>
<dbReference type="EMBL" id="FN653024">
    <property type="protein sequence ID" value="CBY23896.1"/>
    <property type="molecule type" value="Genomic_DNA"/>
</dbReference>
<sequence>MKIAGPRIFLLILVFLGFLAILKGFNFILSIDETQQDFLIEKIKYPNDPECKALLNGEEDKIKGVELLRSYKLIESKSWSATIISSMIKNYSCAEYLRSRAFFNVSTAEELAYPLAYSIVVHKKAGQVERLLQAIYRPQNVYCIHIDVKASADFYDAFKNISSCLPNVFLAKKREDVTWGGYSRLAADFNCMQELLAHEIKWKYLINLCGEDLPLKTNYEIISYLKSIEPANSIEGSRLPERKEHRYMYKWQIGEGYDKEYKKEPILPGRFAEKKLPPPGNMTLYAGLAYLLATREFIDWALNDEYVKEVIEWSKDTFSPDEMLWASFLAFNRQTTRLVLWENKELWSWESHKCRGINRRGICVFGVGDLSWVKIQKHSIFANKFDDKFDETAISCIEYDLLRKAKQEIEEEENKF</sequence>
<evidence type="ECO:0000256" key="10">
    <source>
        <dbReference type="ARBA" id="ARBA00038150"/>
    </source>
</evidence>
<proteinExistence type="inferred from homology"/>
<dbReference type="InParanoid" id="E4X4A7"/>
<dbReference type="OrthoDB" id="2019572at2759"/>
<keyword evidence="8" id="KW-0472">Membrane</keyword>
<dbReference type="Proteomes" id="UP000001307">
    <property type="component" value="Unassembled WGS sequence"/>
</dbReference>
<evidence type="ECO:0000256" key="2">
    <source>
        <dbReference type="ARBA" id="ARBA00004922"/>
    </source>
</evidence>
<evidence type="ECO:0008006" key="14">
    <source>
        <dbReference type="Google" id="ProtNLM"/>
    </source>
</evidence>
<keyword evidence="9" id="KW-0325">Glycoprotein</keyword>
<keyword evidence="6" id="KW-0735">Signal-anchor</keyword>
<dbReference type="Proteomes" id="UP000011014">
    <property type="component" value="Unassembled WGS sequence"/>
</dbReference>
<keyword evidence="5" id="KW-0812">Transmembrane</keyword>
<evidence type="ECO:0000256" key="9">
    <source>
        <dbReference type="ARBA" id="ARBA00023180"/>
    </source>
</evidence>
<dbReference type="PANTHER" id="PTHR19297:SF191">
    <property type="entry name" value="PROTEIN XYLOSYLTRANSFERASE"/>
    <property type="match status" value="1"/>
</dbReference>
<comment type="similarity">
    <text evidence="10">Belongs to the glycosyltransferase 14 family.</text>
</comment>
<evidence type="ECO:0000256" key="5">
    <source>
        <dbReference type="ARBA" id="ARBA00022692"/>
    </source>
</evidence>
<dbReference type="EMBL" id="FN655153">
    <property type="protein sequence ID" value="CBY38181.1"/>
    <property type="molecule type" value="Genomic_DNA"/>
</dbReference>
<keyword evidence="4" id="KW-0808">Transferase</keyword>